<evidence type="ECO:0000256" key="1">
    <source>
        <dbReference type="ARBA" id="ARBA00022737"/>
    </source>
</evidence>
<dbReference type="Gene3D" id="2.120.10.30">
    <property type="entry name" value="TolB, C-terminal domain"/>
    <property type="match status" value="1"/>
</dbReference>
<dbReference type="KEGG" id="sly:101258693"/>
<protein>
    <recommendedName>
        <fullName evidence="4">NHL repeat-containing protein 2</fullName>
    </recommendedName>
</protein>
<dbReference type="GO" id="GO:0000209">
    <property type="term" value="P:protein polyubiquitination"/>
    <property type="evidence" value="ECO:0000318"/>
    <property type="project" value="GO_Central"/>
</dbReference>
<dbReference type="InterPro" id="IPR011042">
    <property type="entry name" value="6-blade_b-propeller_TolB-like"/>
</dbReference>
<dbReference type="InterPro" id="IPR001258">
    <property type="entry name" value="NHL_repeat"/>
</dbReference>
<dbReference type="InParanoid" id="A0A3Q7IZ16"/>
<reference evidence="2" key="2">
    <citation type="submission" date="2019-01" db="UniProtKB">
        <authorList>
            <consortium name="EnsemblPlants"/>
        </authorList>
    </citation>
    <scope>IDENTIFICATION</scope>
    <source>
        <strain evidence="2">cv. Heinz 1706</strain>
    </source>
</reference>
<evidence type="ECO:0008006" key="4">
    <source>
        <dbReference type="Google" id="ProtNLM"/>
    </source>
</evidence>
<dbReference type="GO" id="GO:0043161">
    <property type="term" value="P:proteasome-mediated ubiquitin-dependent protein catabolic process"/>
    <property type="evidence" value="ECO:0000318"/>
    <property type="project" value="GO_Central"/>
</dbReference>
<dbReference type="OMA" id="GIWSWIT"/>
<dbReference type="RefSeq" id="XP_004247091.1">
    <property type="nucleotide sequence ID" value="XM_004247043.5"/>
</dbReference>
<accession>A0A3Q7IZ16</accession>
<name>A0A3Q7IZ16_SOLLC</name>
<keyword evidence="1" id="KW-0677">Repeat</keyword>
<organism evidence="2">
    <name type="scientific">Solanum lycopersicum</name>
    <name type="common">Tomato</name>
    <name type="synonym">Lycopersicon esculentum</name>
    <dbReference type="NCBI Taxonomy" id="4081"/>
    <lineage>
        <taxon>Eukaryota</taxon>
        <taxon>Viridiplantae</taxon>
        <taxon>Streptophyta</taxon>
        <taxon>Embryophyta</taxon>
        <taxon>Tracheophyta</taxon>
        <taxon>Spermatophyta</taxon>
        <taxon>Magnoliopsida</taxon>
        <taxon>eudicotyledons</taxon>
        <taxon>Gunneridae</taxon>
        <taxon>Pentapetalae</taxon>
        <taxon>asterids</taxon>
        <taxon>lamiids</taxon>
        <taxon>Solanales</taxon>
        <taxon>Solanaceae</taxon>
        <taxon>Solanoideae</taxon>
        <taxon>Solaneae</taxon>
        <taxon>Solanum</taxon>
        <taxon>Solanum subgen. Lycopersicon</taxon>
    </lineage>
</organism>
<dbReference type="PaxDb" id="4081-Solyc09g061380.2.1"/>
<dbReference type="GO" id="GO:0061630">
    <property type="term" value="F:ubiquitin protein ligase activity"/>
    <property type="evidence" value="ECO:0000318"/>
    <property type="project" value="GO_Central"/>
</dbReference>
<dbReference type="Pfam" id="PF01436">
    <property type="entry name" value="NHL"/>
    <property type="match status" value="1"/>
</dbReference>
<reference evidence="2" key="1">
    <citation type="journal article" date="2012" name="Nature">
        <title>The tomato genome sequence provides insights into fleshy fruit evolution.</title>
        <authorList>
            <consortium name="Tomato Genome Consortium"/>
        </authorList>
    </citation>
    <scope>NUCLEOTIDE SEQUENCE [LARGE SCALE GENOMIC DNA]</scope>
    <source>
        <strain evidence="2">cv. Heinz 1706</strain>
    </source>
</reference>
<dbReference type="OrthoDB" id="273823at2759"/>
<proteinExistence type="predicted"/>
<dbReference type="GeneID" id="101258693"/>
<dbReference type="Proteomes" id="UP000004994">
    <property type="component" value="Chromosome 9"/>
</dbReference>
<dbReference type="PANTHER" id="PTHR46388">
    <property type="entry name" value="NHL REPEAT-CONTAINING PROTEIN 2"/>
    <property type="match status" value="1"/>
</dbReference>
<dbReference type="Gramene" id="Solyc09g061380.3.1">
    <property type="protein sequence ID" value="Solyc09g061380.3.1"/>
    <property type="gene ID" value="Solyc09g061380.3"/>
</dbReference>
<keyword evidence="3" id="KW-1185">Reference proteome</keyword>
<gene>
    <name evidence="2" type="primary">LOC101258693</name>
</gene>
<dbReference type="SUPFAM" id="SSF63825">
    <property type="entry name" value="YWTD domain"/>
    <property type="match status" value="1"/>
</dbReference>
<sequence>MAMALRVRRLKEAYRLLPLLSAGNMYNLLGKDDILLPPLLNCSKNLRADINTMCLYRCHQDHRYSTISEAVSEPLVQLDFPSFIKSTIDEPEGPSHCWFNGTPDKKSLKDGIFLVLIAGFLDGSSITEANFASMLEKVKFLQDRYPFLQIIGFQDTKIPLCSSDICTHLLRRTLKEYIAFPILVANKNVIEIASEACYILFNGSESSSTYYGKEADIVILDKAIKDFRAQESETPKIMHNLTSTWVKPTDDFKEPPLCFPLRNLLLYFPGGISVDESGNRLFLSDSNHHRVIVLDGNGKILDSIGSSPGHEDGEFESAKLRRPAASFYHAAEDCLYLVDSENHAIRRADMGRRVVDTFYPKSKSNKDSSIWSWILGKLWPRNDLAAQSEELNPDALLFPWHILESPNGDLLIFNRSCETLWIMDLASGLIREVIKGFSNILEICEPLILEKSMLLNQIPNDWLQQQVDAHCSSKKIPYVHFISSVVTFQDQILICDTVGQTVLKLNRNSSSLSSFQFSNLGILGFPYWSSSPLERVCAADAALAENSIDHIESFNLLPGKIDIQLKVDIPEYVDLIEPLGESCIWRQTRGAATEISKADSTITSSEKVGIAQQWYDEIDHLAFSTSEIEATIEEATMSCGEEIPEGKVEISCSVNSSPGTSEVIISAALYLRLKKDSDGRSDSRQRKADRIADLLNPGTMVSRDVILQFLLASKRDLEEIIITRPVHVRLKFECPNHPKADNSKDIILTDTSLNVNVALK</sequence>
<dbReference type="FunFam" id="2.120.10.30:FF:000108">
    <property type="entry name" value="NHL domain-containing protein"/>
    <property type="match status" value="1"/>
</dbReference>
<dbReference type="AlphaFoldDB" id="A0A3Q7IZ16"/>
<dbReference type="EnsemblPlants" id="Solyc09g061380.3.1">
    <property type="protein sequence ID" value="Solyc09g061380.3.1"/>
    <property type="gene ID" value="Solyc09g061380.3"/>
</dbReference>
<evidence type="ECO:0000313" key="3">
    <source>
        <dbReference type="Proteomes" id="UP000004994"/>
    </source>
</evidence>
<dbReference type="PANTHER" id="PTHR46388:SF3">
    <property type="entry name" value="DUF1618 DOMAIN-CONTAINING PROTEIN"/>
    <property type="match status" value="1"/>
</dbReference>
<dbReference type="FunCoup" id="A0A3Q7IZ16">
    <property type="interactions" value="1546"/>
</dbReference>
<dbReference type="STRING" id="4081.A0A3Q7IZ16"/>
<evidence type="ECO:0000313" key="2">
    <source>
        <dbReference type="EnsemblPlants" id="Solyc09g061380.3.1"/>
    </source>
</evidence>